<name>A0A9J5WND8_SOLCO</name>
<dbReference type="PANTHER" id="PTHR33022:SF13">
    <property type="entry name" value="UBIQUITIN-LIKE PROTEASE FAMILY PROFILE DOMAIN-CONTAINING PROTEIN"/>
    <property type="match status" value="1"/>
</dbReference>
<comment type="caution">
    <text evidence="3">The sequence shown here is derived from an EMBL/GenBank/DDBJ whole genome shotgun (WGS) entry which is preliminary data.</text>
</comment>
<evidence type="ECO:0000313" key="3">
    <source>
        <dbReference type="EMBL" id="KAG5576861.1"/>
    </source>
</evidence>
<gene>
    <name evidence="3" type="ORF">H5410_056995</name>
</gene>
<organism evidence="3 4">
    <name type="scientific">Solanum commersonii</name>
    <name type="common">Commerson's wild potato</name>
    <name type="synonym">Commerson's nightshade</name>
    <dbReference type="NCBI Taxonomy" id="4109"/>
    <lineage>
        <taxon>Eukaryota</taxon>
        <taxon>Viridiplantae</taxon>
        <taxon>Streptophyta</taxon>
        <taxon>Embryophyta</taxon>
        <taxon>Tracheophyta</taxon>
        <taxon>Spermatophyta</taxon>
        <taxon>Magnoliopsida</taxon>
        <taxon>eudicotyledons</taxon>
        <taxon>Gunneridae</taxon>
        <taxon>Pentapetalae</taxon>
        <taxon>asterids</taxon>
        <taxon>lamiids</taxon>
        <taxon>Solanales</taxon>
        <taxon>Solanaceae</taxon>
        <taxon>Solanoideae</taxon>
        <taxon>Solaneae</taxon>
        <taxon>Solanum</taxon>
    </lineage>
</organism>
<dbReference type="PANTHER" id="PTHR33022">
    <property type="entry name" value="DUF1985 DOMAIN-CONTAINING PROTEIN"/>
    <property type="match status" value="1"/>
</dbReference>
<dbReference type="AlphaFoldDB" id="A0A9J5WND8"/>
<protein>
    <submittedName>
        <fullName evidence="3">Uncharacterized protein</fullName>
    </submittedName>
</protein>
<feature type="signal peptide" evidence="2">
    <location>
        <begin position="1"/>
        <end position="17"/>
    </location>
</feature>
<keyword evidence="1" id="KW-0472">Membrane</keyword>
<evidence type="ECO:0000256" key="2">
    <source>
        <dbReference type="SAM" id="SignalP"/>
    </source>
</evidence>
<reference evidence="3 4" key="1">
    <citation type="submission" date="2020-09" db="EMBL/GenBank/DDBJ databases">
        <title>De no assembly of potato wild relative species, Solanum commersonii.</title>
        <authorList>
            <person name="Cho K."/>
        </authorList>
    </citation>
    <scope>NUCLEOTIDE SEQUENCE [LARGE SCALE GENOMIC DNA]</scope>
    <source>
        <strain evidence="3">LZ3.2</strain>
        <tissue evidence="3">Leaf</tissue>
    </source>
</reference>
<sequence>MMLILGLLYFLIDDISCSDCGLFVAAYTECLSDGLQVPSCEIISQSLRMIYSGYVSNNEDPQSLDLKNQKFICPDENAMIQKRHGTKTGRKKKNKNFSSTLLEELASEAVSSSQVEPGVSQEHLEILHEDDVNKTVNAHNFLVHFQPNATGDSLIRSTMKKSFDSFRTGRIVWAIFLGIVILVNILIFQ</sequence>
<dbReference type="EMBL" id="JACXVP010000011">
    <property type="protein sequence ID" value="KAG5576861.1"/>
    <property type="molecule type" value="Genomic_DNA"/>
</dbReference>
<accession>A0A9J5WND8</accession>
<keyword evidence="2" id="KW-0732">Signal</keyword>
<keyword evidence="4" id="KW-1185">Reference proteome</keyword>
<keyword evidence="1" id="KW-1133">Transmembrane helix</keyword>
<evidence type="ECO:0000313" key="4">
    <source>
        <dbReference type="Proteomes" id="UP000824120"/>
    </source>
</evidence>
<keyword evidence="1" id="KW-0812">Transmembrane</keyword>
<feature type="chain" id="PRO_5039914286" evidence="2">
    <location>
        <begin position="18"/>
        <end position="189"/>
    </location>
</feature>
<proteinExistence type="predicted"/>
<feature type="transmembrane region" description="Helical" evidence="1">
    <location>
        <begin position="171"/>
        <end position="188"/>
    </location>
</feature>
<dbReference type="Proteomes" id="UP000824120">
    <property type="component" value="Chromosome 11"/>
</dbReference>
<evidence type="ECO:0000256" key="1">
    <source>
        <dbReference type="SAM" id="Phobius"/>
    </source>
</evidence>